<evidence type="ECO:0000256" key="15">
    <source>
        <dbReference type="ARBA" id="ARBA00023303"/>
    </source>
</evidence>
<keyword evidence="14" id="KW-1071">Ligand-gated ion channel</keyword>
<evidence type="ECO:0000256" key="11">
    <source>
        <dbReference type="ARBA" id="ARBA00023170"/>
    </source>
</evidence>
<dbReference type="EMBL" id="LNIX01000003">
    <property type="protein sequence ID" value="OXA57248.1"/>
    <property type="molecule type" value="Genomic_DNA"/>
</dbReference>
<dbReference type="InterPro" id="IPR002394">
    <property type="entry name" value="Nicotinic_acetylcholine_rcpt"/>
</dbReference>
<keyword evidence="7" id="KW-0770">Synapse</keyword>
<evidence type="ECO:0000256" key="13">
    <source>
        <dbReference type="ARBA" id="ARBA00023257"/>
    </source>
</evidence>
<dbReference type="PRINTS" id="PR00254">
    <property type="entry name" value="NICOTINICR"/>
</dbReference>
<dbReference type="Proteomes" id="UP000198287">
    <property type="component" value="Unassembled WGS sequence"/>
</dbReference>
<dbReference type="GO" id="GO:0045211">
    <property type="term" value="C:postsynaptic membrane"/>
    <property type="evidence" value="ECO:0007669"/>
    <property type="project" value="UniProtKB-SubCell"/>
</dbReference>
<dbReference type="FunFam" id="2.70.170.10:FF:000013">
    <property type="entry name" value="Acetylcholine receptor subunit alpha"/>
    <property type="match status" value="1"/>
</dbReference>
<evidence type="ECO:0000256" key="6">
    <source>
        <dbReference type="ARBA" id="ARBA00022989"/>
    </source>
</evidence>
<dbReference type="OMA" id="HEWIDSR"/>
<evidence type="ECO:0000256" key="1">
    <source>
        <dbReference type="ARBA" id="ARBA00003328"/>
    </source>
</evidence>
<keyword evidence="5 17" id="KW-0812">Transmembrane</keyword>
<dbReference type="PROSITE" id="PS00236">
    <property type="entry name" value="NEUROTR_ION_CHANNEL"/>
    <property type="match status" value="1"/>
</dbReference>
<keyword evidence="10" id="KW-1015">Disulfide bond</keyword>
<keyword evidence="9 17" id="KW-0472">Membrane</keyword>
<dbReference type="AlphaFoldDB" id="A0A226EJ53"/>
<dbReference type="PANTHER" id="PTHR18945">
    <property type="entry name" value="NEUROTRANSMITTER GATED ION CHANNEL"/>
    <property type="match status" value="1"/>
</dbReference>
<keyword evidence="13" id="KW-0628">Postsynaptic cell membrane</keyword>
<dbReference type="Pfam" id="PF02932">
    <property type="entry name" value="Neur_chan_memb"/>
    <property type="match status" value="2"/>
</dbReference>
<dbReference type="OrthoDB" id="5975154at2759"/>
<dbReference type="CDD" id="cd19031">
    <property type="entry name" value="LGIC_ECD_nAChR_proto_alpha-like"/>
    <property type="match status" value="1"/>
</dbReference>
<evidence type="ECO:0000256" key="16">
    <source>
        <dbReference type="ARBA" id="ARBA00034104"/>
    </source>
</evidence>
<dbReference type="GO" id="GO:0004888">
    <property type="term" value="F:transmembrane signaling receptor activity"/>
    <property type="evidence" value="ECO:0007669"/>
    <property type="project" value="InterPro"/>
</dbReference>
<feature type="non-terminal residue" evidence="20">
    <location>
        <position position="1"/>
    </location>
</feature>
<dbReference type="CDD" id="cd19064">
    <property type="entry name" value="LGIC_TM_nAChR"/>
    <property type="match status" value="1"/>
</dbReference>
<feature type="transmembrane region" description="Helical" evidence="17">
    <location>
        <begin position="438"/>
        <end position="458"/>
    </location>
</feature>
<keyword evidence="3 17" id="KW-0813">Transport</keyword>
<keyword evidence="21" id="KW-1185">Reference proteome</keyword>
<dbReference type="SUPFAM" id="SSF63712">
    <property type="entry name" value="Nicotinic receptor ligand binding domain-like"/>
    <property type="match status" value="1"/>
</dbReference>
<comment type="function">
    <text evidence="1">After binding acetylcholine, the AChR responds by an extensive change in conformation that affects all subunits and leads to opening of an ion-conducting channel across the plasma membrane.</text>
</comment>
<gene>
    <name evidence="20" type="ORF">Fcan01_06558</name>
</gene>
<dbReference type="InterPro" id="IPR018000">
    <property type="entry name" value="Neurotransmitter_ion_chnl_CS"/>
</dbReference>
<evidence type="ECO:0000256" key="14">
    <source>
        <dbReference type="ARBA" id="ARBA00023286"/>
    </source>
</evidence>
<keyword evidence="6 17" id="KW-1133">Transmembrane helix</keyword>
<evidence type="ECO:0000256" key="4">
    <source>
        <dbReference type="ARBA" id="ARBA00022475"/>
    </source>
</evidence>
<feature type="transmembrane region" description="Helical" evidence="17">
    <location>
        <begin position="315"/>
        <end position="338"/>
    </location>
</feature>
<evidence type="ECO:0000256" key="10">
    <source>
        <dbReference type="ARBA" id="ARBA00023157"/>
    </source>
</evidence>
<keyword evidence="15 17" id="KW-0407">Ion channel</keyword>
<dbReference type="InterPro" id="IPR036734">
    <property type="entry name" value="Neur_chan_lig-bd_sf"/>
</dbReference>
<dbReference type="STRING" id="158441.A0A226EJ53"/>
<dbReference type="Gene3D" id="2.70.170.10">
    <property type="entry name" value="Neurotransmitter-gated ion-channel ligand-binding domain"/>
    <property type="match status" value="1"/>
</dbReference>
<keyword evidence="4" id="KW-1003">Cell membrane</keyword>
<evidence type="ECO:0000256" key="9">
    <source>
        <dbReference type="ARBA" id="ARBA00023136"/>
    </source>
</evidence>
<evidence type="ECO:0000313" key="21">
    <source>
        <dbReference type="Proteomes" id="UP000198287"/>
    </source>
</evidence>
<dbReference type="GO" id="GO:0022848">
    <property type="term" value="F:acetylcholine-gated monoatomic cation-selective channel activity"/>
    <property type="evidence" value="ECO:0007669"/>
    <property type="project" value="InterPro"/>
</dbReference>
<dbReference type="InterPro" id="IPR036719">
    <property type="entry name" value="Neuro-gated_channel_TM_sf"/>
</dbReference>
<evidence type="ECO:0000256" key="3">
    <source>
        <dbReference type="ARBA" id="ARBA00022448"/>
    </source>
</evidence>
<comment type="similarity">
    <text evidence="2">Belongs to the ligand-gated ion channel (TC 1.A.9) family. Acetylcholine receptor (TC 1.A.9.1) subfamily.</text>
</comment>
<evidence type="ECO:0000313" key="20">
    <source>
        <dbReference type="EMBL" id="OXA57248.1"/>
    </source>
</evidence>
<evidence type="ECO:0000259" key="18">
    <source>
        <dbReference type="Pfam" id="PF02931"/>
    </source>
</evidence>
<protein>
    <submittedName>
        <fullName evidence="20">Acetylcholine receptor subunit beta-like 2</fullName>
    </submittedName>
</protein>
<accession>A0A226EJ53</accession>
<organism evidence="20 21">
    <name type="scientific">Folsomia candida</name>
    <name type="common">Springtail</name>
    <dbReference type="NCBI Taxonomy" id="158441"/>
    <lineage>
        <taxon>Eukaryota</taxon>
        <taxon>Metazoa</taxon>
        <taxon>Ecdysozoa</taxon>
        <taxon>Arthropoda</taxon>
        <taxon>Hexapoda</taxon>
        <taxon>Collembola</taxon>
        <taxon>Entomobryomorpha</taxon>
        <taxon>Isotomoidea</taxon>
        <taxon>Isotomidae</taxon>
        <taxon>Proisotominae</taxon>
        <taxon>Folsomia</taxon>
    </lineage>
</organism>
<proteinExistence type="inferred from homology"/>
<evidence type="ECO:0000256" key="7">
    <source>
        <dbReference type="ARBA" id="ARBA00023018"/>
    </source>
</evidence>
<reference evidence="20 21" key="1">
    <citation type="submission" date="2015-12" db="EMBL/GenBank/DDBJ databases">
        <title>The genome of Folsomia candida.</title>
        <authorList>
            <person name="Faddeeva A."/>
            <person name="Derks M.F."/>
            <person name="Anvar Y."/>
            <person name="Smit S."/>
            <person name="Van Straalen N."/>
            <person name="Roelofs D."/>
        </authorList>
    </citation>
    <scope>NUCLEOTIDE SEQUENCE [LARGE SCALE GENOMIC DNA]</scope>
    <source>
        <strain evidence="20 21">VU population</strain>
        <tissue evidence="20">Whole body</tissue>
    </source>
</reference>
<evidence type="ECO:0000259" key="19">
    <source>
        <dbReference type="Pfam" id="PF02932"/>
    </source>
</evidence>
<dbReference type="InterPro" id="IPR006201">
    <property type="entry name" value="Neur_channel"/>
</dbReference>
<comment type="subcellular location">
    <subcellularLocation>
        <location evidence="16">Postsynaptic cell membrane</location>
        <topology evidence="16">Multi-pass membrane protein</topology>
    </subcellularLocation>
</comment>
<feature type="domain" description="Neurotransmitter-gated ion-channel transmembrane" evidence="19">
    <location>
        <begin position="393"/>
        <end position="454"/>
    </location>
</feature>
<comment type="caution">
    <text evidence="17">Lacks conserved residue(s) required for the propagation of feature annotation.</text>
</comment>
<keyword evidence="8 17" id="KW-0406">Ion transport</keyword>
<keyword evidence="11 20" id="KW-0675">Receptor</keyword>
<dbReference type="PRINTS" id="PR00252">
    <property type="entry name" value="NRIONCHANNEL"/>
</dbReference>
<name>A0A226EJ53_FOLCA</name>
<sequence>LRGDITREQTRSQQTTSSSSGALVCTWAELRESIAVVIVVVISNYNPLIRPVANDSDRVAIKLGLKLSQIIDVNMKNQILTTNVWVEQMWIDYKLVWDPDNYGGTKELYIPSEKIWCPDIVLFNNADGNYQPNTMAKATIHFTGLIVLTLPAIYKSFCEINVEYFPFDEQTCFLRFGSWTFDGNEVDLQHLFQESDSDVVQVGIDLTEFHLSVEWDLLEVPCRRNVETYPCCDEPYIDLTFNITIRRKMMFYTVNLIVPTVIICFLTVLVFYLPSDSGEKIALSINILVSLSWFFLLLDEIIPPTSLAIPLIGKYLLFTFLLVVTSVFLTVGVLSVHFKGSSSQKMPPWVLFNLKFVFFDINVGRVTDFSPVNIRRPLSDLDFPRQRRIFENLNKRVSPEVLSAIESAEYLAQHISKQIDKTKEIDDWKYVAMVLDRLFLWIFTLTCCCGTVWIILLAPSLTDARIPIDQELSRDKHMKWT</sequence>
<feature type="domain" description="Neurotransmitter-gated ion-channel transmembrane" evidence="19">
    <location>
        <begin position="256"/>
        <end position="350"/>
    </location>
</feature>
<evidence type="ECO:0000256" key="5">
    <source>
        <dbReference type="ARBA" id="ARBA00022692"/>
    </source>
</evidence>
<dbReference type="InterPro" id="IPR006202">
    <property type="entry name" value="Neur_chan_lig-bd"/>
</dbReference>
<evidence type="ECO:0000256" key="17">
    <source>
        <dbReference type="RuleBase" id="RU000687"/>
    </source>
</evidence>
<feature type="transmembrane region" description="Helical" evidence="17">
    <location>
        <begin position="251"/>
        <end position="275"/>
    </location>
</feature>
<dbReference type="InterPro" id="IPR006029">
    <property type="entry name" value="Neurotrans-gated_channel_TM"/>
</dbReference>
<keyword evidence="12" id="KW-0325">Glycoprotein</keyword>
<evidence type="ECO:0000256" key="8">
    <source>
        <dbReference type="ARBA" id="ARBA00023065"/>
    </source>
</evidence>
<dbReference type="SUPFAM" id="SSF90112">
    <property type="entry name" value="Neurotransmitter-gated ion-channel transmembrane pore"/>
    <property type="match status" value="1"/>
</dbReference>
<evidence type="ECO:0000256" key="2">
    <source>
        <dbReference type="ARBA" id="ARBA00009237"/>
    </source>
</evidence>
<dbReference type="InterPro" id="IPR038050">
    <property type="entry name" value="Neuro_actylchol_rec"/>
</dbReference>
<comment type="caution">
    <text evidence="20">The sequence shown here is derived from an EMBL/GenBank/DDBJ whole genome shotgun (WGS) entry which is preliminary data.</text>
</comment>
<dbReference type="Gene3D" id="1.20.58.390">
    <property type="entry name" value="Neurotransmitter-gated ion-channel transmembrane domain"/>
    <property type="match status" value="2"/>
</dbReference>
<evidence type="ECO:0000256" key="12">
    <source>
        <dbReference type="ARBA" id="ARBA00023180"/>
    </source>
</evidence>
<feature type="domain" description="Neurotransmitter-gated ion-channel ligand-binding" evidence="18">
    <location>
        <begin position="41"/>
        <end position="249"/>
    </location>
</feature>
<dbReference type="Pfam" id="PF02931">
    <property type="entry name" value="Neur_chan_LBD"/>
    <property type="match status" value="1"/>
</dbReference>